<dbReference type="InterPro" id="IPR035906">
    <property type="entry name" value="MetI-like_sf"/>
</dbReference>
<evidence type="ECO:0000256" key="5">
    <source>
        <dbReference type="ARBA" id="ARBA00022692"/>
    </source>
</evidence>
<dbReference type="GO" id="GO:0042918">
    <property type="term" value="P:alkanesulfonate transmembrane transport"/>
    <property type="evidence" value="ECO:0007669"/>
    <property type="project" value="UniProtKB-ARBA"/>
</dbReference>
<keyword evidence="3" id="KW-1003">Cell membrane</keyword>
<feature type="transmembrane region" description="Helical" evidence="9">
    <location>
        <begin position="149"/>
        <end position="166"/>
    </location>
</feature>
<dbReference type="AlphaFoldDB" id="A0A2W4YCG1"/>
<dbReference type="InterPro" id="IPR005889">
    <property type="entry name" value="NtrB"/>
</dbReference>
<keyword evidence="7" id="KW-0406">Ion transport</keyword>
<evidence type="ECO:0000256" key="1">
    <source>
        <dbReference type="ARBA" id="ARBA00004429"/>
    </source>
</evidence>
<dbReference type="PANTHER" id="PTHR30151">
    <property type="entry name" value="ALKANE SULFONATE ABC TRANSPORTER-RELATED, MEMBRANE SUBUNIT"/>
    <property type="match status" value="1"/>
</dbReference>
<organism evidence="11 12">
    <name type="scientific">Pseudanabaena frigida</name>
    <dbReference type="NCBI Taxonomy" id="945775"/>
    <lineage>
        <taxon>Bacteria</taxon>
        <taxon>Bacillati</taxon>
        <taxon>Cyanobacteriota</taxon>
        <taxon>Cyanophyceae</taxon>
        <taxon>Pseudanabaenales</taxon>
        <taxon>Pseudanabaenaceae</taxon>
        <taxon>Pseudanabaena</taxon>
    </lineage>
</organism>
<dbReference type="EMBL" id="QBML01000013">
    <property type="protein sequence ID" value="PZO40838.1"/>
    <property type="molecule type" value="Genomic_DNA"/>
</dbReference>
<feature type="transmembrane region" description="Helical" evidence="9">
    <location>
        <begin position="248"/>
        <end position="268"/>
    </location>
</feature>
<reference evidence="11 12" key="2">
    <citation type="submission" date="2018-06" db="EMBL/GenBank/DDBJ databases">
        <title>Metagenomic assembly of (sub)arctic Cyanobacteria and their associated microbiome from non-axenic cultures.</title>
        <authorList>
            <person name="Baurain D."/>
        </authorList>
    </citation>
    <scope>NUCLEOTIDE SEQUENCE [LARGE SCALE GENOMIC DNA]</scope>
    <source>
        <strain evidence="11">ULC066bin1</strain>
    </source>
</reference>
<evidence type="ECO:0000256" key="7">
    <source>
        <dbReference type="ARBA" id="ARBA00023065"/>
    </source>
</evidence>
<comment type="similarity">
    <text evidence="9">Belongs to the binding-protein-dependent transport system permease family.</text>
</comment>
<sequence length="309" mass="34177">MATGSLSSKFTPNKIGEWFQQQARFIIPPVIAIVFLLGIWQVLCSGKTPPLPPPVKVWQETQEYIWHPFFDRDVFDVSTKDKVDSPARKELKEKLTIEKGLGVKTMVSLRRVAIGYTAASLVGIAFGIAIGTNAFLYRAFDPIFQVLRTIPPLAWLPIAMSAFQGVNESLKSVGLDVTEAAALFVIFVTSIWPILMNTAVGVQQVPQDYRNVSRVLRLSKFDYFITILMPSAAPYIFTGLRIAVGLSWLAIVAAEMLTGGVGIGFFIWDSYNSQKSSELILALVYIGLIGFLLDKVVYYISKLVAQADS</sequence>
<evidence type="ECO:0000256" key="6">
    <source>
        <dbReference type="ARBA" id="ARBA00022989"/>
    </source>
</evidence>
<feature type="transmembrane region" description="Helical" evidence="9">
    <location>
        <begin position="25"/>
        <end position="43"/>
    </location>
</feature>
<dbReference type="PANTHER" id="PTHR30151:SF7">
    <property type="entry name" value="NITRATE IMPORT PERMEASE PROTEIN NRTB"/>
    <property type="match status" value="1"/>
</dbReference>
<name>A0A2W4YCG1_9CYAN</name>
<dbReference type="InterPro" id="IPR000515">
    <property type="entry name" value="MetI-like"/>
</dbReference>
<dbReference type="GO" id="GO:0005886">
    <property type="term" value="C:plasma membrane"/>
    <property type="evidence" value="ECO:0007669"/>
    <property type="project" value="UniProtKB-SubCell"/>
</dbReference>
<dbReference type="CDD" id="cd06261">
    <property type="entry name" value="TM_PBP2"/>
    <property type="match status" value="1"/>
</dbReference>
<dbReference type="PROSITE" id="PS50928">
    <property type="entry name" value="ABC_TM1"/>
    <property type="match status" value="1"/>
</dbReference>
<feature type="transmembrane region" description="Helical" evidence="9">
    <location>
        <begin position="181"/>
        <end position="202"/>
    </location>
</feature>
<evidence type="ECO:0000256" key="4">
    <source>
        <dbReference type="ARBA" id="ARBA00022519"/>
    </source>
</evidence>
<evidence type="ECO:0000256" key="2">
    <source>
        <dbReference type="ARBA" id="ARBA00022448"/>
    </source>
</evidence>
<keyword evidence="5 9" id="KW-0812">Transmembrane</keyword>
<reference evidence="11 12" key="1">
    <citation type="submission" date="2018-04" db="EMBL/GenBank/DDBJ databases">
        <authorList>
            <person name="Go L.Y."/>
            <person name="Mitchell J.A."/>
        </authorList>
    </citation>
    <scope>NUCLEOTIDE SEQUENCE [LARGE SCALE GENOMIC DNA]</scope>
    <source>
        <strain evidence="11">ULC066bin1</strain>
    </source>
</reference>
<evidence type="ECO:0000313" key="11">
    <source>
        <dbReference type="EMBL" id="PZO40838.1"/>
    </source>
</evidence>
<keyword evidence="8 9" id="KW-0472">Membrane</keyword>
<accession>A0A2W4YCG1</accession>
<comment type="caution">
    <text evidence="11">The sequence shown here is derived from an EMBL/GenBank/DDBJ whole genome shotgun (WGS) entry which is preliminary data.</text>
</comment>
<evidence type="ECO:0000259" key="10">
    <source>
        <dbReference type="PROSITE" id="PS50928"/>
    </source>
</evidence>
<dbReference type="FunFam" id="1.10.3720.10:FF:000003">
    <property type="entry name" value="Aliphatic sulfonate ABC transporter permease"/>
    <property type="match status" value="1"/>
</dbReference>
<feature type="transmembrane region" description="Helical" evidence="9">
    <location>
        <begin position="113"/>
        <end position="137"/>
    </location>
</feature>
<keyword evidence="4" id="KW-0997">Cell inner membrane</keyword>
<keyword evidence="2 9" id="KW-0813">Transport</keyword>
<comment type="subcellular location">
    <subcellularLocation>
        <location evidence="1">Cell inner membrane</location>
        <topology evidence="1">Multi-pass membrane protein</topology>
    </subcellularLocation>
    <subcellularLocation>
        <location evidence="9">Cell membrane</location>
        <topology evidence="9">Multi-pass membrane protein</topology>
    </subcellularLocation>
</comment>
<evidence type="ECO:0000256" key="8">
    <source>
        <dbReference type="ARBA" id="ARBA00023136"/>
    </source>
</evidence>
<dbReference type="GO" id="GO:0006811">
    <property type="term" value="P:monoatomic ion transport"/>
    <property type="evidence" value="ECO:0007669"/>
    <property type="project" value="UniProtKB-KW"/>
</dbReference>
<dbReference type="Proteomes" id="UP000249467">
    <property type="component" value="Unassembled WGS sequence"/>
</dbReference>
<dbReference type="SUPFAM" id="SSF161098">
    <property type="entry name" value="MetI-like"/>
    <property type="match status" value="1"/>
</dbReference>
<gene>
    <name evidence="11" type="primary">ntrB</name>
    <name evidence="11" type="ORF">DCF19_11045</name>
</gene>
<feature type="transmembrane region" description="Helical" evidence="9">
    <location>
        <begin position="223"/>
        <end position="242"/>
    </location>
</feature>
<feature type="transmembrane region" description="Helical" evidence="9">
    <location>
        <begin position="280"/>
        <end position="300"/>
    </location>
</feature>
<evidence type="ECO:0000256" key="9">
    <source>
        <dbReference type="RuleBase" id="RU363032"/>
    </source>
</evidence>
<evidence type="ECO:0000313" key="12">
    <source>
        <dbReference type="Proteomes" id="UP000249467"/>
    </source>
</evidence>
<dbReference type="GO" id="GO:0015112">
    <property type="term" value="F:nitrate transmembrane transporter activity"/>
    <property type="evidence" value="ECO:0007669"/>
    <property type="project" value="InterPro"/>
</dbReference>
<keyword evidence="6 9" id="KW-1133">Transmembrane helix</keyword>
<feature type="domain" description="ABC transmembrane type-1" evidence="10">
    <location>
        <begin position="105"/>
        <end position="301"/>
    </location>
</feature>
<evidence type="ECO:0000256" key="3">
    <source>
        <dbReference type="ARBA" id="ARBA00022475"/>
    </source>
</evidence>
<dbReference type="Pfam" id="PF00528">
    <property type="entry name" value="BPD_transp_1"/>
    <property type="match status" value="1"/>
</dbReference>
<dbReference type="NCBIfam" id="TIGR01183">
    <property type="entry name" value="ntrB"/>
    <property type="match status" value="1"/>
</dbReference>
<proteinExistence type="inferred from homology"/>
<protein>
    <submittedName>
        <fullName evidence="11">Nitrate ABC transporter, permease protein</fullName>
    </submittedName>
</protein>
<dbReference type="Gene3D" id="1.10.3720.10">
    <property type="entry name" value="MetI-like"/>
    <property type="match status" value="1"/>
</dbReference>